<gene>
    <name evidence="4" type="primary">LOC106172201</name>
</gene>
<accession>A0A1S3JDM3</accession>
<dbReference type="AlphaFoldDB" id="A0A1S3JDM3"/>
<feature type="compositionally biased region" description="Basic and acidic residues" evidence="1">
    <location>
        <begin position="195"/>
        <end position="209"/>
    </location>
</feature>
<dbReference type="RefSeq" id="XP_013408271.1">
    <property type="nucleotide sequence ID" value="XM_013552817.2"/>
</dbReference>
<evidence type="ECO:0000256" key="2">
    <source>
        <dbReference type="SAM" id="Phobius"/>
    </source>
</evidence>
<dbReference type="PANTHER" id="PTHR16262">
    <property type="entry name" value="PEROXISOME ASSEMBLY PROTEIN 26"/>
    <property type="match status" value="1"/>
</dbReference>
<dbReference type="PANTHER" id="PTHR16262:SF2">
    <property type="entry name" value="PEROXISOME ASSEMBLY PROTEIN 26"/>
    <property type="match status" value="1"/>
</dbReference>
<organism evidence="3 4">
    <name type="scientific">Lingula anatina</name>
    <name type="common">Brachiopod</name>
    <name type="synonym">Lingula unguis</name>
    <dbReference type="NCBI Taxonomy" id="7574"/>
    <lineage>
        <taxon>Eukaryota</taxon>
        <taxon>Metazoa</taxon>
        <taxon>Spiralia</taxon>
        <taxon>Lophotrochozoa</taxon>
        <taxon>Brachiopoda</taxon>
        <taxon>Linguliformea</taxon>
        <taxon>Lingulata</taxon>
        <taxon>Lingulida</taxon>
        <taxon>Linguloidea</taxon>
        <taxon>Lingulidae</taxon>
        <taxon>Lingula</taxon>
    </lineage>
</organism>
<dbReference type="GO" id="GO:0045046">
    <property type="term" value="P:protein import into peroxisome membrane"/>
    <property type="evidence" value="ECO:0007669"/>
    <property type="project" value="InterPro"/>
</dbReference>
<dbReference type="GO" id="GO:0051117">
    <property type="term" value="F:ATPase binding"/>
    <property type="evidence" value="ECO:0007669"/>
    <property type="project" value="TreeGrafter"/>
</dbReference>
<keyword evidence="2" id="KW-0472">Membrane</keyword>
<keyword evidence="2" id="KW-0812">Transmembrane</keyword>
<dbReference type="InParanoid" id="A0A1S3JDM3"/>
<evidence type="ECO:0000313" key="3">
    <source>
        <dbReference type="Proteomes" id="UP000085678"/>
    </source>
</evidence>
<reference evidence="4" key="1">
    <citation type="submission" date="2025-08" db="UniProtKB">
        <authorList>
            <consortium name="RefSeq"/>
        </authorList>
    </citation>
    <scope>IDENTIFICATION</scope>
    <source>
        <tissue evidence="4">Gonads</tissue>
    </source>
</reference>
<dbReference type="GO" id="GO:0005778">
    <property type="term" value="C:peroxisomal membrane"/>
    <property type="evidence" value="ECO:0007669"/>
    <property type="project" value="InterPro"/>
</dbReference>
<proteinExistence type="predicted"/>
<dbReference type="GO" id="GO:0016558">
    <property type="term" value="P:protein import into peroxisome matrix"/>
    <property type="evidence" value="ECO:0007669"/>
    <property type="project" value="TreeGrafter"/>
</dbReference>
<keyword evidence="2" id="KW-1133">Transmembrane helix</keyword>
<dbReference type="Pfam" id="PF07163">
    <property type="entry name" value="Pex26"/>
    <property type="match status" value="1"/>
</dbReference>
<sequence length="297" mass="33867">MAVAGAVREKITEQKEKYCSFPTKIDIARKLKDAGDLLIYKRFEDCLDLCQEVVDEVNNLGSGESSSIYRESCCMLAVQAYAELNKWEEVLPYVTALYAGIEGCPARIVQLCILLHSRVQDFTTCSAIASIWLKLPENHKDPLYAAMADTLVQFVLVPQGRWDSIEPFLNTCLGLEKTQKEGLLSKYQKRKQVLDRRKAQEEEDREKSTFKQQDPRSNVLDVANSATLSQHVIIQLWKYLYHSRPTLPMVLVIAVIMTAVLVKRCNKGSGWTKPGKMFISFVATIWRRLFAPYHLAR</sequence>
<dbReference type="GeneID" id="106172201"/>
<dbReference type="KEGG" id="lak:106172201"/>
<name>A0A1S3JDM3_LINAN</name>
<dbReference type="GO" id="GO:0044877">
    <property type="term" value="F:protein-containing complex binding"/>
    <property type="evidence" value="ECO:0007669"/>
    <property type="project" value="InterPro"/>
</dbReference>
<dbReference type="InterPro" id="IPR010797">
    <property type="entry name" value="Pex26"/>
</dbReference>
<feature type="transmembrane region" description="Helical" evidence="2">
    <location>
        <begin position="246"/>
        <end position="265"/>
    </location>
</feature>
<evidence type="ECO:0000313" key="4">
    <source>
        <dbReference type="RefSeq" id="XP_013408271.1"/>
    </source>
</evidence>
<dbReference type="Proteomes" id="UP000085678">
    <property type="component" value="Unplaced"/>
</dbReference>
<dbReference type="OrthoDB" id="5954192at2759"/>
<dbReference type="STRING" id="7574.A0A1S3JDM3"/>
<keyword evidence="3" id="KW-1185">Reference proteome</keyword>
<protein>
    <submittedName>
        <fullName evidence="4">Peroxisome assembly protein 26</fullName>
    </submittedName>
</protein>
<evidence type="ECO:0000256" key="1">
    <source>
        <dbReference type="SAM" id="MobiDB-lite"/>
    </source>
</evidence>
<feature type="region of interest" description="Disordered" evidence="1">
    <location>
        <begin position="195"/>
        <end position="215"/>
    </location>
</feature>